<dbReference type="GeneID" id="103178955"/>
<evidence type="ECO:0000256" key="7">
    <source>
        <dbReference type="SAM" id="Phobius"/>
    </source>
</evidence>
<feature type="region of interest" description="Disordered" evidence="6">
    <location>
        <begin position="505"/>
        <end position="582"/>
    </location>
</feature>
<feature type="transmembrane region" description="Helical" evidence="7">
    <location>
        <begin position="428"/>
        <end position="448"/>
    </location>
</feature>
<reference evidence="8" key="5">
    <citation type="submission" date="2025-09" db="UniProtKB">
        <authorList>
            <consortium name="Ensembl"/>
        </authorList>
    </citation>
    <scope>IDENTIFICATION</scope>
</reference>
<dbReference type="Ensembl" id="ENSCMIT00000037708.1">
    <property type="protein sequence ID" value="ENSCMIP00000037167.1"/>
    <property type="gene ID" value="ENSCMIG00000015666.1"/>
</dbReference>
<dbReference type="Proteomes" id="UP000314986">
    <property type="component" value="Unassembled WGS sequence"/>
</dbReference>
<reference evidence="9" key="1">
    <citation type="journal article" date="2006" name="Science">
        <title>Ancient noncoding elements conserved in the human genome.</title>
        <authorList>
            <person name="Venkatesh B."/>
            <person name="Kirkness E.F."/>
            <person name="Loh Y.H."/>
            <person name="Halpern A.L."/>
            <person name="Lee A.P."/>
            <person name="Johnson J."/>
            <person name="Dandona N."/>
            <person name="Viswanathan L.D."/>
            <person name="Tay A."/>
            <person name="Venter J.C."/>
            <person name="Strausberg R.L."/>
            <person name="Brenner S."/>
        </authorList>
    </citation>
    <scope>NUCLEOTIDE SEQUENCE [LARGE SCALE GENOMIC DNA]</scope>
</reference>
<dbReference type="AlphaFoldDB" id="A0A4W3J525"/>
<feature type="compositionally biased region" description="Low complexity" evidence="6">
    <location>
        <begin position="550"/>
        <end position="562"/>
    </location>
</feature>
<dbReference type="PANTHER" id="PTHR23121">
    <property type="entry name" value="SODIUM-DEPENDENT GLUCOSE TRANSPORTER 1"/>
    <property type="match status" value="1"/>
</dbReference>
<keyword evidence="9" id="KW-1185">Reference proteome</keyword>
<dbReference type="PANTHER" id="PTHR23121:SF9">
    <property type="entry name" value="SODIUM-DEPENDENT GLUCOSE TRANSPORTER 1"/>
    <property type="match status" value="1"/>
</dbReference>
<feature type="transmembrane region" description="Helical" evidence="7">
    <location>
        <begin position="301"/>
        <end position="324"/>
    </location>
</feature>
<dbReference type="CTD" id="100037368"/>
<evidence type="ECO:0000256" key="6">
    <source>
        <dbReference type="SAM" id="MobiDB-lite"/>
    </source>
</evidence>
<feature type="transmembrane region" description="Helical" evidence="7">
    <location>
        <begin position="67"/>
        <end position="85"/>
    </location>
</feature>
<feature type="transmembrane region" description="Helical" evidence="7">
    <location>
        <begin position="255"/>
        <end position="276"/>
    </location>
</feature>
<feature type="transmembrane region" description="Helical" evidence="7">
    <location>
        <begin position="394"/>
        <end position="416"/>
    </location>
</feature>
<feature type="region of interest" description="Disordered" evidence="6">
    <location>
        <begin position="1"/>
        <end position="62"/>
    </location>
</feature>
<feature type="compositionally biased region" description="Acidic residues" evidence="6">
    <location>
        <begin position="507"/>
        <end position="526"/>
    </location>
</feature>
<gene>
    <name evidence="8" type="primary">mfsd4b</name>
</gene>
<feature type="transmembrane region" description="Helical" evidence="7">
    <location>
        <begin position="132"/>
        <end position="150"/>
    </location>
</feature>
<dbReference type="GeneTree" id="ENSGT00530000063320"/>
<dbReference type="CDD" id="cd17454">
    <property type="entry name" value="MFS_NaGLT1_MFSD4B"/>
    <property type="match status" value="1"/>
</dbReference>
<feature type="transmembrane region" description="Helical" evidence="7">
    <location>
        <begin position="460"/>
        <end position="479"/>
    </location>
</feature>
<dbReference type="KEGG" id="cmk:103178955"/>
<proteinExistence type="inferred from homology"/>
<feature type="transmembrane region" description="Helical" evidence="7">
    <location>
        <begin position="190"/>
        <end position="209"/>
    </location>
</feature>
<reference evidence="9" key="3">
    <citation type="journal article" date="2014" name="Nature">
        <title>Elephant shark genome provides unique insights into gnathostome evolution.</title>
        <authorList>
            <consortium name="International Elephant Shark Genome Sequencing Consortium"/>
            <person name="Venkatesh B."/>
            <person name="Lee A.P."/>
            <person name="Ravi V."/>
            <person name="Maurya A.K."/>
            <person name="Lian M.M."/>
            <person name="Swann J.B."/>
            <person name="Ohta Y."/>
            <person name="Flajnik M.F."/>
            <person name="Sutoh Y."/>
            <person name="Kasahara M."/>
            <person name="Hoon S."/>
            <person name="Gangu V."/>
            <person name="Roy S.W."/>
            <person name="Irimia M."/>
            <person name="Korzh V."/>
            <person name="Kondrychyn I."/>
            <person name="Lim Z.W."/>
            <person name="Tay B.H."/>
            <person name="Tohari S."/>
            <person name="Kong K.W."/>
            <person name="Ho S."/>
            <person name="Lorente-Galdos B."/>
            <person name="Quilez J."/>
            <person name="Marques-Bonet T."/>
            <person name="Raney B.J."/>
            <person name="Ingham P.W."/>
            <person name="Tay A."/>
            <person name="Hillier L.W."/>
            <person name="Minx P."/>
            <person name="Boehm T."/>
            <person name="Wilson R.K."/>
            <person name="Brenner S."/>
            <person name="Warren W.C."/>
        </authorList>
    </citation>
    <scope>NUCLEOTIDE SEQUENCE [LARGE SCALE GENOMIC DNA]</scope>
</reference>
<comment type="subcellular location">
    <subcellularLocation>
        <location evidence="1">Membrane</location>
        <topology evidence="1">Multi-pass membrane protein</topology>
    </subcellularLocation>
</comment>
<keyword evidence="5 7" id="KW-0472">Membrane</keyword>
<keyword evidence="3 7" id="KW-0812">Transmembrane</keyword>
<dbReference type="InterPro" id="IPR036259">
    <property type="entry name" value="MFS_trans_sf"/>
</dbReference>
<feature type="compositionally biased region" description="Basic and acidic residues" evidence="6">
    <location>
        <begin position="39"/>
        <end position="54"/>
    </location>
</feature>
<protein>
    <submittedName>
        <fullName evidence="8">Major facilitator superfamily domain containing 4B</fullName>
    </submittedName>
</protein>
<dbReference type="InParanoid" id="A0A4W3J525"/>
<evidence type="ECO:0000256" key="1">
    <source>
        <dbReference type="ARBA" id="ARBA00004141"/>
    </source>
</evidence>
<dbReference type="FunFam" id="1.20.1250.20:FF:000508">
    <property type="entry name" value="Sodium-dependent glucose transporter 1"/>
    <property type="match status" value="1"/>
</dbReference>
<reference evidence="9" key="2">
    <citation type="journal article" date="2007" name="PLoS Biol.">
        <title>Survey sequencing and comparative analysis of the elephant shark (Callorhinchus milii) genome.</title>
        <authorList>
            <person name="Venkatesh B."/>
            <person name="Kirkness E.F."/>
            <person name="Loh Y.H."/>
            <person name="Halpern A.L."/>
            <person name="Lee A.P."/>
            <person name="Johnson J."/>
            <person name="Dandona N."/>
            <person name="Viswanathan L.D."/>
            <person name="Tay A."/>
            <person name="Venter J.C."/>
            <person name="Strausberg R.L."/>
            <person name="Brenner S."/>
        </authorList>
    </citation>
    <scope>NUCLEOTIDE SEQUENCE [LARGE SCALE GENOMIC DNA]</scope>
</reference>
<evidence type="ECO:0000256" key="5">
    <source>
        <dbReference type="ARBA" id="ARBA00023136"/>
    </source>
</evidence>
<keyword evidence="4 7" id="KW-1133">Transmembrane helix</keyword>
<evidence type="ECO:0000256" key="2">
    <source>
        <dbReference type="ARBA" id="ARBA00008335"/>
    </source>
</evidence>
<evidence type="ECO:0000313" key="9">
    <source>
        <dbReference type="Proteomes" id="UP000314986"/>
    </source>
</evidence>
<dbReference type="SUPFAM" id="SSF103473">
    <property type="entry name" value="MFS general substrate transporter"/>
    <property type="match status" value="1"/>
</dbReference>
<sequence length="582" mass="63395">MPGRPSSQRKQVRFARAPQEEDEETLFEKRGLSNGASAERGDRPRGEELPHSEVRGLGGRRRGRGSSTLLVCSSFLGLGMSIAILGPTFNELAVNVNKNISEISYIFVGRSLGYVGGSLIGGVLFDCTNHYLLLGSSMLITSLGLFAIPWCTKALLLTGLFSLIGVSMGFLDTGGNLVILTVWGNQADPFMQAAHFSFALGAFVAPILAKPLLGILQQDFNQTKHDVLLKETSRMHVDSFISSLGKTLSDFSPFVWTYVIIGTFNLLIALMFFIIYSKNHQNRGQMENGEKETPFSKYHNALIFLLFFFFLWYVGAEVAYGSYIYTYAKNFVHMEDNQAAGLNALFWGTFAATRGLAIPFAACIHPGTMILLSLIGCTISSLFLTLYKTSVISLWVWTGVYGASMATTFPSGISWLKQYTSITGKSAALFVVGAALGEMVVPAVVGYLQGLPVVNSYPVLMLTALGTATMTAILFPVMYKLASSTPHSSFKASESEDRKALLGEGQNEYEDDEPEDWNDADFEVIEMSDVKNGTDRTPVGEASTKSSEQASPSHSALPHSSPVFLGGSPKKALFNPEREKND</sequence>
<reference evidence="8" key="4">
    <citation type="submission" date="2025-08" db="UniProtKB">
        <authorList>
            <consortium name="Ensembl"/>
        </authorList>
    </citation>
    <scope>IDENTIFICATION</scope>
</reference>
<feature type="transmembrane region" description="Helical" evidence="7">
    <location>
        <begin position="156"/>
        <end position="183"/>
    </location>
</feature>
<dbReference type="RefSeq" id="XP_007892155.1">
    <property type="nucleotide sequence ID" value="XM_007893964.2"/>
</dbReference>
<evidence type="ECO:0000256" key="4">
    <source>
        <dbReference type="ARBA" id="ARBA00022989"/>
    </source>
</evidence>
<dbReference type="GO" id="GO:0016020">
    <property type="term" value="C:membrane"/>
    <property type="evidence" value="ECO:0007669"/>
    <property type="project" value="UniProtKB-SubCell"/>
</dbReference>
<organism evidence="8 9">
    <name type="scientific">Callorhinchus milii</name>
    <name type="common">Ghost shark</name>
    <dbReference type="NCBI Taxonomy" id="7868"/>
    <lineage>
        <taxon>Eukaryota</taxon>
        <taxon>Metazoa</taxon>
        <taxon>Chordata</taxon>
        <taxon>Craniata</taxon>
        <taxon>Vertebrata</taxon>
        <taxon>Chondrichthyes</taxon>
        <taxon>Holocephali</taxon>
        <taxon>Chimaeriformes</taxon>
        <taxon>Callorhinchidae</taxon>
        <taxon>Callorhinchus</taxon>
    </lineage>
</organism>
<accession>A0A4W3J525</accession>
<name>A0A4W3J525_CALMI</name>
<evidence type="ECO:0000313" key="8">
    <source>
        <dbReference type="Ensembl" id="ENSCMIP00000037167.1"/>
    </source>
</evidence>
<dbReference type="OMA" id="IPWCKKA"/>
<dbReference type="Gene3D" id="1.20.1250.20">
    <property type="entry name" value="MFS general substrate transporter like domains"/>
    <property type="match status" value="2"/>
</dbReference>
<comment type="similarity">
    <text evidence="2">Belongs to the major facilitator superfamily.</text>
</comment>
<feature type="transmembrane region" description="Helical" evidence="7">
    <location>
        <begin position="105"/>
        <end position="125"/>
    </location>
</feature>
<feature type="transmembrane region" description="Helical" evidence="7">
    <location>
        <begin position="369"/>
        <end position="388"/>
    </location>
</feature>
<evidence type="ECO:0000256" key="3">
    <source>
        <dbReference type="ARBA" id="ARBA00022692"/>
    </source>
</evidence>
<dbReference type="OrthoDB" id="546893at2759"/>